<organism evidence="1 2">
    <name type="scientific">Tetradesmus obliquus</name>
    <name type="common">Green alga</name>
    <name type="synonym">Acutodesmus obliquus</name>
    <dbReference type="NCBI Taxonomy" id="3088"/>
    <lineage>
        <taxon>Eukaryota</taxon>
        <taxon>Viridiplantae</taxon>
        <taxon>Chlorophyta</taxon>
        <taxon>core chlorophytes</taxon>
        <taxon>Chlorophyceae</taxon>
        <taxon>CS clade</taxon>
        <taxon>Sphaeropleales</taxon>
        <taxon>Scenedesmaceae</taxon>
        <taxon>Tetradesmus</taxon>
    </lineage>
</organism>
<evidence type="ECO:0000313" key="2">
    <source>
        <dbReference type="Proteomes" id="UP001244341"/>
    </source>
</evidence>
<name>A0ABY8TT32_TETOB</name>
<keyword evidence="2" id="KW-1185">Reference proteome</keyword>
<protein>
    <submittedName>
        <fullName evidence="1">Uncharacterized protein</fullName>
    </submittedName>
</protein>
<sequence length="378" mass="39934">MEPDEANRKQVDALTVLLQWPQLSIGARTLGRLLLTSRGVRLAAREYGTACTHGLLRLCLLGHHLKFKPLLDMATRLVVHTSHGPRDGDAADADVQFFCPSSPVETCPILSSSSLMAKVVALGDAELSAGILRVVVKVIHYKQHQVESLGRFIEAFGGAAGCPLPILQACLFQWCRQVTAAEPAGVGMDELQCLLPPNLTMDHVWPLMDALLSERPALAPLEGILQPAITAEAIAAGTEASKQFVMAAVGSSKLLGMLLAAVPAWTAENGLLRAVADAVSEESPCPELLTALSGAVDISTAVNAGWTDVVRIFLAALKAAAAAAAASGSDLHVSGKFVHAVWAHMPLDKSIVDMVAAASNEEFEEFEAAEWEEGCLGI</sequence>
<dbReference type="Proteomes" id="UP001244341">
    <property type="component" value="Chromosome 2b"/>
</dbReference>
<accession>A0ABY8TT32</accession>
<evidence type="ECO:0000313" key="1">
    <source>
        <dbReference type="EMBL" id="WIA10921.1"/>
    </source>
</evidence>
<reference evidence="1 2" key="1">
    <citation type="submission" date="2023-05" db="EMBL/GenBank/DDBJ databases">
        <title>A 100% complete, gapless, phased diploid assembly of the Scenedesmus obliquus UTEX 3031 genome.</title>
        <authorList>
            <person name="Biondi T.C."/>
            <person name="Hanschen E.R."/>
            <person name="Kwon T."/>
            <person name="Eng W."/>
            <person name="Kruse C.P.S."/>
            <person name="Koehler S.I."/>
            <person name="Kunde Y."/>
            <person name="Gleasner C.D."/>
            <person name="You Mak K.T."/>
            <person name="Polle J."/>
            <person name="Hovde B.T."/>
            <person name="Starkenburg S.R."/>
        </authorList>
    </citation>
    <scope>NUCLEOTIDE SEQUENCE [LARGE SCALE GENOMIC DNA]</scope>
    <source>
        <strain evidence="1 2">DOE0152z</strain>
    </source>
</reference>
<gene>
    <name evidence="1" type="ORF">OEZ85_011086</name>
</gene>
<proteinExistence type="predicted"/>
<dbReference type="EMBL" id="CP126209">
    <property type="protein sequence ID" value="WIA10921.1"/>
    <property type="molecule type" value="Genomic_DNA"/>
</dbReference>